<evidence type="ECO:0000313" key="6">
    <source>
        <dbReference type="Proteomes" id="UP000565745"/>
    </source>
</evidence>
<dbReference type="Proteomes" id="UP000565745">
    <property type="component" value="Unassembled WGS sequence"/>
</dbReference>
<dbReference type="InterPro" id="IPR037171">
    <property type="entry name" value="NagB/RpiA_transferase-like"/>
</dbReference>
<evidence type="ECO:0000256" key="3">
    <source>
        <dbReference type="ARBA" id="ARBA00023163"/>
    </source>
</evidence>
<dbReference type="GO" id="GO:0003700">
    <property type="term" value="F:DNA-binding transcription factor activity"/>
    <property type="evidence" value="ECO:0007669"/>
    <property type="project" value="InterPro"/>
</dbReference>
<organism evidence="5 6">
    <name type="scientific">Sulfitobacter noctilucicola</name>
    <dbReference type="NCBI Taxonomy" id="1342301"/>
    <lineage>
        <taxon>Bacteria</taxon>
        <taxon>Pseudomonadati</taxon>
        <taxon>Pseudomonadota</taxon>
        <taxon>Alphaproteobacteria</taxon>
        <taxon>Rhodobacterales</taxon>
        <taxon>Roseobacteraceae</taxon>
        <taxon>Sulfitobacter</taxon>
    </lineage>
</organism>
<dbReference type="SMART" id="SM00420">
    <property type="entry name" value="HTH_DEOR"/>
    <property type="match status" value="1"/>
</dbReference>
<sequence length="252" mass="27335">MVSTFRQKEIIELARKDGKVTVDGLAQLYDVTVQTIRRDLSELADLGRLERVHGGAVVPSGVVNLVYDERRRMNEEGKKAIARACAERISNGASVFMNIGTSTEAVAHELLDHENLLVVTNNLNIANTLAANHSCEIILTGGVLRRADGGLVGGLTADMVRQFKFDYSVLGCSAIDEDGDLLDFDGQEVLVSRTAIGRSRNVMVVADHTKLQRKAPLTICGLSDVNVWFTDGALPDKLAQDCADWGTDVVLV</sequence>
<dbReference type="Pfam" id="PF00455">
    <property type="entry name" value="DeoRC"/>
    <property type="match status" value="1"/>
</dbReference>
<dbReference type="AlphaFoldDB" id="A0A7W6M6S9"/>
<proteinExistence type="predicted"/>
<keyword evidence="2" id="KW-0805">Transcription regulation</keyword>
<dbReference type="InterPro" id="IPR014036">
    <property type="entry name" value="DeoR-like_C"/>
</dbReference>
<keyword evidence="6" id="KW-1185">Reference proteome</keyword>
<dbReference type="OrthoDB" id="9814815at2"/>
<dbReference type="SUPFAM" id="SSF46785">
    <property type="entry name" value="Winged helix' DNA-binding domain"/>
    <property type="match status" value="1"/>
</dbReference>
<evidence type="ECO:0000313" key="5">
    <source>
        <dbReference type="EMBL" id="MBB4173490.1"/>
    </source>
</evidence>
<gene>
    <name evidence="5" type="ORF">GGR93_001251</name>
</gene>
<reference evidence="5 6" key="1">
    <citation type="submission" date="2020-08" db="EMBL/GenBank/DDBJ databases">
        <title>Genomic Encyclopedia of Type Strains, Phase IV (KMG-IV): sequencing the most valuable type-strain genomes for metagenomic binning, comparative biology and taxonomic classification.</title>
        <authorList>
            <person name="Goeker M."/>
        </authorList>
    </citation>
    <scope>NUCLEOTIDE SEQUENCE [LARGE SCALE GENOMIC DNA]</scope>
    <source>
        <strain evidence="5 6">DSM 101015</strain>
    </source>
</reference>
<dbReference type="PROSITE" id="PS51000">
    <property type="entry name" value="HTH_DEOR_2"/>
    <property type="match status" value="1"/>
</dbReference>
<dbReference type="Gene3D" id="3.40.50.1360">
    <property type="match status" value="1"/>
</dbReference>
<keyword evidence="3" id="KW-0804">Transcription</keyword>
<keyword evidence="1" id="KW-0678">Repressor</keyword>
<dbReference type="SUPFAM" id="SSF100950">
    <property type="entry name" value="NagB/RpiA/CoA transferase-like"/>
    <property type="match status" value="1"/>
</dbReference>
<dbReference type="PRINTS" id="PR00037">
    <property type="entry name" value="HTHLACR"/>
</dbReference>
<name>A0A7W6M6S9_9RHOB</name>
<dbReference type="InterPro" id="IPR036388">
    <property type="entry name" value="WH-like_DNA-bd_sf"/>
</dbReference>
<dbReference type="EMBL" id="JACIFU010000001">
    <property type="protein sequence ID" value="MBB4173490.1"/>
    <property type="molecule type" value="Genomic_DNA"/>
</dbReference>
<evidence type="ECO:0000259" key="4">
    <source>
        <dbReference type="PROSITE" id="PS51000"/>
    </source>
</evidence>
<dbReference type="InterPro" id="IPR001034">
    <property type="entry name" value="DeoR_HTH"/>
</dbReference>
<evidence type="ECO:0000256" key="1">
    <source>
        <dbReference type="ARBA" id="ARBA00022491"/>
    </source>
</evidence>
<dbReference type="RefSeq" id="WP_025054477.1">
    <property type="nucleotide sequence ID" value="NZ_JACIFU010000001.1"/>
</dbReference>
<dbReference type="Pfam" id="PF08220">
    <property type="entry name" value="HTH_DeoR"/>
    <property type="match status" value="1"/>
</dbReference>
<dbReference type="Gene3D" id="1.10.10.10">
    <property type="entry name" value="Winged helix-like DNA-binding domain superfamily/Winged helix DNA-binding domain"/>
    <property type="match status" value="1"/>
</dbReference>
<accession>A0A7W6M6S9</accession>
<evidence type="ECO:0000256" key="2">
    <source>
        <dbReference type="ARBA" id="ARBA00023015"/>
    </source>
</evidence>
<dbReference type="InterPro" id="IPR036390">
    <property type="entry name" value="WH_DNA-bd_sf"/>
</dbReference>
<dbReference type="SMART" id="SM01134">
    <property type="entry name" value="DeoRC"/>
    <property type="match status" value="1"/>
</dbReference>
<dbReference type="PANTHER" id="PTHR30363">
    <property type="entry name" value="HTH-TYPE TRANSCRIPTIONAL REGULATOR SRLR-RELATED"/>
    <property type="match status" value="1"/>
</dbReference>
<dbReference type="InterPro" id="IPR050313">
    <property type="entry name" value="Carb_Metab_HTH_regulators"/>
</dbReference>
<feature type="domain" description="HTH deoR-type" evidence="4">
    <location>
        <begin position="3"/>
        <end position="58"/>
    </location>
</feature>
<protein>
    <submittedName>
        <fullName evidence="5">DeoR family glycerol-3-phosphate regulon repressor</fullName>
    </submittedName>
</protein>
<comment type="caution">
    <text evidence="5">The sequence shown here is derived from an EMBL/GenBank/DDBJ whole genome shotgun (WGS) entry which is preliminary data.</text>
</comment>
<dbReference type="PANTHER" id="PTHR30363:SF4">
    <property type="entry name" value="GLYCEROL-3-PHOSPHATE REGULON REPRESSOR"/>
    <property type="match status" value="1"/>
</dbReference>